<dbReference type="PANTHER" id="PTHR43699:SF1">
    <property type="entry name" value="3-DEHYDROQUINATE DEHYDRATASE"/>
    <property type="match status" value="1"/>
</dbReference>
<keyword evidence="2 4" id="KW-0456">Lyase</keyword>
<dbReference type="Pfam" id="PF01487">
    <property type="entry name" value="DHquinase_I"/>
    <property type="match status" value="1"/>
</dbReference>
<comment type="subunit">
    <text evidence="4">Homodimer.</text>
</comment>
<dbReference type="EC" id="4.2.1.10" evidence="4"/>
<dbReference type="PANTHER" id="PTHR43699">
    <property type="entry name" value="3-DEHYDROQUINATE DEHYDRATASE"/>
    <property type="match status" value="1"/>
</dbReference>
<feature type="active site" description="Proton donor/acceptor" evidence="4">
    <location>
        <position position="119"/>
    </location>
</feature>
<protein>
    <recommendedName>
        <fullName evidence="4">3-dehydroquinate dehydratase</fullName>
        <shortName evidence="4">3-dehydroquinase</shortName>
        <ecNumber evidence="4">4.2.1.10</ecNumber>
    </recommendedName>
    <alternativeName>
        <fullName evidence="4">Type I DHQase</fullName>
    </alternativeName>
    <alternativeName>
        <fullName evidence="4">Type I dehydroquinase</fullName>
        <shortName evidence="4">DHQ1</shortName>
    </alternativeName>
</protein>
<dbReference type="GO" id="GO:0003855">
    <property type="term" value="F:3-dehydroquinate dehydratase activity"/>
    <property type="evidence" value="ECO:0007669"/>
    <property type="project" value="UniProtKB-UniRule"/>
</dbReference>
<keyword evidence="3 4" id="KW-0704">Schiff base</keyword>
<accession>A0A2J6WGF7</accession>
<comment type="function">
    <text evidence="4">Involved in the third step of the chorismate pathway, which leads to the biosynthesis of aromatic amino acids. Catalyzes the cis-dehydration of 3-dehydroquinate (DHQ) and introduces the first double bond of the aromatic ring to yield 3-dehydroshikimate.</text>
</comment>
<keyword evidence="4" id="KW-0057">Aromatic amino acid biosynthesis</keyword>
<comment type="pathway">
    <text evidence="4">Metabolic intermediate biosynthesis; chorismate biosynthesis; chorismate from D-erythrose 4-phosphate and phosphoenolpyruvate: step 3/7.</text>
</comment>
<comment type="catalytic activity">
    <reaction evidence="1 4">
        <text>3-dehydroquinate = 3-dehydroshikimate + H2O</text>
        <dbReference type="Rhea" id="RHEA:21096"/>
        <dbReference type="ChEBI" id="CHEBI:15377"/>
        <dbReference type="ChEBI" id="CHEBI:16630"/>
        <dbReference type="ChEBI" id="CHEBI:32364"/>
        <dbReference type="EC" id="4.2.1.10"/>
    </reaction>
</comment>
<name>A0A2J6WGF7_9BACT</name>
<feature type="binding site" evidence="4">
    <location>
        <position position="204"/>
    </location>
    <ligand>
        <name>3-dehydroquinate</name>
        <dbReference type="ChEBI" id="CHEBI:32364"/>
    </ligand>
</feature>
<reference evidence="5 6" key="1">
    <citation type="submission" date="2018-01" db="EMBL/GenBank/DDBJ databases">
        <title>Metagenomic assembled genomes from two thermal pools in the Uzon Caldera, Kamchatka, Russia.</title>
        <authorList>
            <person name="Wilkins L."/>
            <person name="Ettinger C."/>
        </authorList>
    </citation>
    <scope>NUCLEOTIDE SEQUENCE [LARGE SCALE GENOMIC DNA]</scope>
    <source>
        <strain evidence="5">ZAV-04</strain>
    </source>
</reference>
<keyword evidence="4" id="KW-0028">Amino-acid biosynthesis</keyword>
<dbReference type="SUPFAM" id="SSF51569">
    <property type="entry name" value="Aldolase"/>
    <property type="match status" value="1"/>
</dbReference>
<dbReference type="GO" id="GO:0008652">
    <property type="term" value="P:amino acid biosynthetic process"/>
    <property type="evidence" value="ECO:0007669"/>
    <property type="project" value="UniProtKB-KW"/>
</dbReference>
<sequence>MDMKTPAIAVVLNDRDVLSLNKNLLKEVDLIELRVDMFENIDRVEEIFAIAKEKFGVPLLCTVRAPEEGGKKKFDNRLNIYEKVMPYCDFFDIEIFAEEAKALRQLSKQNNIKLILSYHRFDLTPSEHELEGIFEIGKKLNGDIIKIATMINTKEDVETLTFFLLRHKNDKVIVIGMGENGKITRILFPFFGSLITYASLNLSSAPGQIALQDMINIFKKIGLTDKKR</sequence>
<dbReference type="InterPro" id="IPR013785">
    <property type="entry name" value="Aldolase_TIM"/>
</dbReference>
<dbReference type="HAMAP" id="MF_00214">
    <property type="entry name" value="AroD"/>
    <property type="match status" value="1"/>
</dbReference>
<dbReference type="GO" id="GO:0009423">
    <property type="term" value="P:chorismate biosynthetic process"/>
    <property type="evidence" value="ECO:0007669"/>
    <property type="project" value="UniProtKB-UniRule"/>
</dbReference>
<dbReference type="InterPro" id="IPR001381">
    <property type="entry name" value="DHquinase_I"/>
</dbReference>
<dbReference type="Proteomes" id="UP000242288">
    <property type="component" value="Unassembled WGS sequence"/>
</dbReference>
<dbReference type="CDD" id="cd00502">
    <property type="entry name" value="DHQase_I"/>
    <property type="match status" value="1"/>
</dbReference>
<proteinExistence type="inferred from homology"/>
<evidence type="ECO:0000313" key="5">
    <source>
        <dbReference type="EMBL" id="PMP69413.1"/>
    </source>
</evidence>
<dbReference type="Gene3D" id="3.20.20.70">
    <property type="entry name" value="Aldolase class I"/>
    <property type="match status" value="1"/>
</dbReference>
<dbReference type="NCBIfam" id="TIGR01093">
    <property type="entry name" value="aroD"/>
    <property type="match status" value="1"/>
</dbReference>
<comment type="caution">
    <text evidence="5">The sequence shown here is derived from an EMBL/GenBank/DDBJ whole genome shotgun (WGS) entry which is preliminary data.</text>
</comment>
<dbReference type="InterPro" id="IPR050146">
    <property type="entry name" value="Type-I_3-dehydroquinase"/>
</dbReference>
<evidence type="ECO:0000256" key="1">
    <source>
        <dbReference type="ARBA" id="ARBA00001864"/>
    </source>
</evidence>
<feature type="binding site" evidence="4">
    <location>
        <begin position="32"/>
        <end position="34"/>
    </location>
    <ligand>
        <name>3-dehydroquinate</name>
        <dbReference type="ChEBI" id="CHEBI:32364"/>
    </ligand>
</feature>
<comment type="caution">
    <text evidence="4">Lacks conserved residue(s) required for the propagation of feature annotation.</text>
</comment>
<dbReference type="EMBL" id="PNIO01000061">
    <property type="protein sequence ID" value="PMP69413.1"/>
    <property type="molecule type" value="Genomic_DNA"/>
</dbReference>
<evidence type="ECO:0000256" key="3">
    <source>
        <dbReference type="ARBA" id="ARBA00023270"/>
    </source>
</evidence>
<gene>
    <name evidence="4 5" type="primary">aroD</name>
    <name evidence="5" type="ORF">C0186_06830</name>
</gene>
<feature type="binding site" evidence="4">
    <location>
        <position position="208"/>
    </location>
    <ligand>
        <name>3-dehydroquinate</name>
        <dbReference type="ChEBI" id="CHEBI:32364"/>
    </ligand>
</feature>
<evidence type="ECO:0000256" key="2">
    <source>
        <dbReference type="ARBA" id="ARBA00023239"/>
    </source>
</evidence>
<dbReference type="UniPathway" id="UPA00053">
    <property type="reaction ID" value="UER00086"/>
</dbReference>
<feature type="binding site" evidence="4">
    <location>
        <position position="64"/>
    </location>
    <ligand>
        <name>3-dehydroquinate</name>
        <dbReference type="ChEBI" id="CHEBI:32364"/>
    </ligand>
</feature>
<feature type="binding site" evidence="4">
    <location>
        <position position="185"/>
    </location>
    <ligand>
        <name>3-dehydroquinate</name>
        <dbReference type="ChEBI" id="CHEBI:32364"/>
    </ligand>
</feature>
<dbReference type="GO" id="GO:0009073">
    <property type="term" value="P:aromatic amino acid family biosynthetic process"/>
    <property type="evidence" value="ECO:0007669"/>
    <property type="project" value="UniProtKB-KW"/>
</dbReference>
<evidence type="ECO:0000313" key="6">
    <source>
        <dbReference type="Proteomes" id="UP000242288"/>
    </source>
</evidence>
<organism evidence="5 6">
    <name type="scientific">Thermodesulfovibrio aggregans</name>
    <dbReference type="NCBI Taxonomy" id="86166"/>
    <lineage>
        <taxon>Bacteria</taxon>
        <taxon>Pseudomonadati</taxon>
        <taxon>Nitrospirota</taxon>
        <taxon>Thermodesulfovibrionia</taxon>
        <taxon>Thermodesulfovibrionales</taxon>
        <taxon>Thermodesulfovibrionaceae</taxon>
        <taxon>Thermodesulfovibrio</taxon>
    </lineage>
</organism>
<dbReference type="AlphaFoldDB" id="A0A2J6WGF7"/>
<comment type="similarity">
    <text evidence="4">Belongs to the type-I 3-dehydroquinase family.</text>
</comment>
<evidence type="ECO:0000256" key="4">
    <source>
        <dbReference type="HAMAP-Rule" id="MF_00214"/>
    </source>
</evidence>
<feature type="active site" description="Schiff-base intermediate with substrate" evidence="4">
    <location>
        <position position="146"/>
    </location>
</feature>
<dbReference type="GO" id="GO:0046279">
    <property type="term" value="P:3,4-dihydroxybenzoate biosynthetic process"/>
    <property type="evidence" value="ECO:0007669"/>
    <property type="project" value="TreeGrafter"/>
</dbReference>